<dbReference type="Proteomes" id="UP001316184">
    <property type="component" value="Chromosome"/>
</dbReference>
<sequence>MVHGDGRSLASPQFPGDDGTVAPELAAALGDDVAVLQALPDVRVFVPIVALLGETPAEGDKNADMAAVLMTGADGRQALLAFSSIATMTAWDPKARPVPILGRDAARAALDEGASAILLDLANPSFTVIEDADVRHLAAGHRLVRSEVGPAWLSDPPS</sequence>
<dbReference type="InterPro" id="IPR009839">
    <property type="entry name" value="SseB_N"/>
</dbReference>
<evidence type="ECO:0000313" key="2">
    <source>
        <dbReference type="EMBL" id="UUP12184.1"/>
    </source>
</evidence>
<gene>
    <name evidence="2" type="ORF">NQV15_09955</name>
</gene>
<dbReference type="EMBL" id="CP102173">
    <property type="protein sequence ID" value="UUP12184.1"/>
    <property type="molecule type" value="Genomic_DNA"/>
</dbReference>
<feature type="domain" description="SseB protein N-terminal" evidence="1">
    <location>
        <begin position="31"/>
        <end position="135"/>
    </location>
</feature>
<proteinExistence type="predicted"/>
<evidence type="ECO:0000313" key="3">
    <source>
        <dbReference type="Proteomes" id="UP001316184"/>
    </source>
</evidence>
<dbReference type="Pfam" id="PF07179">
    <property type="entry name" value="SseB"/>
    <property type="match status" value="1"/>
</dbReference>
<evidence type="ECO:0000259" key="1">
    <source>
        <dbReference type="Pfam" id="PF07179"/>
    </source>
</evidence>
<accession>A0ABY5M1W3</accession>
<name>A0ABY5M1W3_9ACTN</name>
<organism evidence="2 3">
    <name type="scientific">Aeromicrobium wangtongii</name>
    <dbReference type="NCBI Taxonomy" id="2969247"/>
    <lineage>
        <taxon>Bacteria</taxon>
        <taxon>Bacillati</taxon>
        <taxon>Actinomycetota</taxon>
        <taxon>Actinomycetes</taxon>
        <taxon>Propionibacteriales</taxon>
        <taxon>Nocardioidaceae</taxon>
        <taxon>Aeromicrobium</taxon>
    </lineage>
</organism>
<protein>
    <submittedName>
        <fullName evidence="2">SseB family protein</fullName>
    </submittedName>
</protein>
<keyword evidence="3" id="KW-1185">Reference proteome</keyword>
<dbReference type="RefSeq" id="WP_232399669.1">
    <property type="nucleotide sequence ID" value="NZ_CP102173.1"/>
</dbReference>
<reference evidence="2 3" key="1">
    <citation type="submission" date="2022-08" db="EMBL/GenBank/DDBJ databases">
        <title>novel species in genus Aeromicrobium.</title>
        <authorList>
            <person name="Ye L."/>
        </authorList>
    </citation>
    <scope>NUCLEOTIDE SEQUENCE [LARGE SCALE GENOMIC DNA]</scope>
    <source>
        <strain evidence="3">zg-Y1379</strain>
    </source>
</reference>